<feature type="transmembrane region" description="Helical" evidence="10">
    <location>
        <begin position="298"/>
        <end position="316"/>
    </location>
</feature>
<dbReference type="eggNOG" id="ENOG502Z7VA">
    <property type="taxonomic scope" value="Bacteria"/>
</dbReference>
<evidence type="ECO:0000256" key="4">
    <source>
        <dbReference type="ARBA" id="ARBA00022692"/>
    </source>
</evidence>
<comment type="caution">
    <text evidence="11">The sequence shown here is derived from an EMBL/GenBank/DDBJ whole genome shotgun (WGS) entry which is preliminary data.</text>
</comment>
<evidence type="ECO:0000256" key="7">
    <source>
        <dbReference type="ARBA" id="ARBA00023078"/>
    </source>
</evidence>
<evidence type="ECO:0000256" key="5">
    <source>
        <dbReference type="ARBA" id="ARBA00022989"/>
    </source>
</evidence>
<keyword evidence="4 10" id="KW-0812">Transmembrane</keyword>
<dbReference type="Pfam" id="PF00421">
    <property type="entry name" value="PSII"/>
    <property type="match status" value="1"/>
</dbReference>
<dbReference type="STRING" id="317619.GCA_000332315_01241"/>
<dbReference type="InterPro" id="IPR036001">
    <property type="entry name" value="PS_II_antenna-like_sf"/>
</dbReference>
<dbReference type="GO" id="GO:0016168">
    <property type="term" value="F:chlorophyll binding"/>
    <property type="evidence" value="ECO:0007669"/>
    <property type="project" value="UniProtKB-KW"/>
</dbReference>
<evidence type="ECO:0000256" key="9">
    <source>
        <dbReference type="SAM" id="MobiDB-lite"/>
    </source>
</evidence>
<dbReference type="AlphaFoldDB" id="A0A0M2PVE9"/>
<sequence length="371" mass="39529">MTTALNRRGNNEPAGFSLDEQWWAGNIRLVDLSGQLLGAHIAHAGLIAFWAGSITVLEVARYVPDVPFYEQGLGLLPHLATLGFGIGPDGTVVDTYPYFVIGILHLVTSAVLGAGGLFHTFKGPAILAEGGALAPKFHYDWGDTKQLSLILGHHLLLLGILCLAFVAKAMFWGGVYDASLGTVHTVSPNLNPADIFGYVFGFNHGQFNGLGMSSVDNLPDIIGGHVYIGILELIGGTWHILTKPFAIGAKPFSFSGEAILSYSLGAVGWMGLLSGFFVRYCDAAYPPQFYGPERSGAAAVQYILGVLLLVGHVWHATRARAGGEPVPYTPPAPQRGRFGMTRVAPAPARTFIGRGKPQPEPPKKKGLFGRG</sequence>
<dbReference type="GO" id="GO:0031676">
    <property type="term" value="C:plasma membrane-derived thylakoid membrane"/>
    <property type="evidence" value="ECO:0007669"/>
    <property type="project" value="UniProtKB-SubCell"/>
</dbReference>
<keyword evidence="8 10" id="KW-0472">Membrane</keyword>
<reference evidence="11" key="1">
    <citation type="submission" date="2012-04" db="EMBL/GenBank/DDBJ databases">
        <authorList>
            <person name="Borisov I.G."/>
            <person name="Ivanikova N.V."/>
            <person name="Pinevich A.V."/>
        </authorList>
    </citation>
    <scope>NUCLEOTIDE SEQUENCE</scope>
    <source>
        <strain evidence="11">CALU 1027</strain>
    </source>
</reference>
<gene>
    <name evidence="11" type="ORF">PROH_12245</name>
</gene>
<evidence type="ECO:0000256" key="8">
    <source>
        <dbReference type="ARBA" id="ARBA00023136"/>
    </source>
</evidence>
<dbReference type="RefSeq" id="WP_017711818.1">
    <property type="nucleotide sequence ID" value="NZ_KB235933.1"/>
</dbReference>
<protein>
    <submittedName>
        <fullName evidence="11">Chlorophyll a/b light-harvesting protein pcb</fullName>
    </submittedName>
</protein>
<dbReference type="InterPro" id="IPR000932">
    <property type="entry name" value="PS_antenna-like"/>
</dbReference>
<feature type="region of interest" description="Disordered" evidence="9">
    <location>
        <begin position="348"/>
        <end position="371"/>
    </location>
</feature>
<keyword evidence="5 10" id="KW-1133">Transmembrane helix</keyword>
<evidence type="ECO:0000256" key="1">
    <source>
        <dbReference type="ARBA" id="ARBA00004636"/>
    </source>
</evidence>
<dbReference type="OrthoDB" id="9429529at2"/>
<proteinExistence type="predicted"/>
<evidence type="ECO:0000256" key="10">
    <source>
        <dbReference type="SAM" id="Phobius"/>
    </source>
</evidence>
<evidence type="ECO:0000256" key="2">
    <source>
        <dbReference type="ARBA" id="ARBA00022494"/>
    </source>
</evidence>
<dbReference type="GO" id="GO:0009521">
    <property type="term" value="C:photosystem"/>
    <property type="evidence" value="ECO:0007669"/>
    <property type="project" value="InterPro"/>
</dbReference>
<accession>A0A0M2PVE9</accession>
<evidence type="ECO:0000313" key="12">
    <source>
        <dbReference type="Proteomes" id="UP000034681"/>
    </source>
</evidence>
<evidence type="ECO:0000256" key="3">
    <source>
        <dbReference type="ARBA" id="ARBA00022531"/>
    </source>
</evidence>
<keyword evidence="12" id="KW-1185">Reference proteome</keyword>
<organism evidence="11 12">
    <name type="scientific">Prochlorothrix hollandica PCC 9006 = CALU 1027</name>
    <dbReference type="NCBI Taxonomy" id="317619"/>
    <lineage>
        <taxon>Bacteria</taxon>
        <taxon>Bacillati</taxon>
        <taxon>Cyanobacteriota</taxon>
        <taxon>Cyanophyceae</taxon>
        <taxon>Prochlorotrichales</taxon>
        <taxon>Prochlorotrichaceae</taxon>
        <taxon>Prochlorothrix</taxon>
    </lineage>
</organism>
<dbReference type="Proteomes" id="UP000034681">
    <property type="component" value="Unassembled WGS sequence"/>
</dbReference>
<comment type="subcellular location">
    <subcellularLocation>
        <location evidence="1">Cellular thylakoid membrane</location>
        <topology evidence="1">Multi-pass membrane protein</topology>
    </subcellularLocation>
</comment>
<evidence type="ECO:0000313" key="11">
    <source>
        <dbReference type="EMBL" id="KKJ00406.1"/>
    </source>
</evidence>
<feature type="transmembrane region" description="Helical" evidence="10">
    <location>
        <begin position="221"/>
        <end position="238"/>
    </location>
</feature>
<keyword evidence="6" id="KW-0157">Chromophore</keyword>
<dbReference type="SUPFAM" id="SSF161077">
    <property type="entry name" value="Photosystem II antenna protein-like"/>
    <property type="match status" value="1"/>
</dbReference>
<name>A0A0M2PVE9_PROHO</name>
<feature type="transmembrane region" description="Helical" evidence="10">
    <location>
        <begin position="36"/>
        <end position="57"/>
    </location>
</feature>
<dbReference type="EMBL" id="AJTX02000004">
    <property type="protein sequence ID" value="KKJ00406.1"/>
    <property type="molecule type" value="Genomic_DNA"/>
</dbReference>
<feature type="transmembrane region" description="Helical" evidence="10">
    <location>
        <begin position="155"/>
        <end position="175"/>
    </location>
</feature>
<keyword evidence="7" id="KW-0793">Thylakoid</keyword>
<evidence type="ECO:0000256" key="6">
    <source>
        <dbReference type="ARBA" id="ARBA00022991"/>
    </source>
</evidence>
<keyword evidence="2" id="KW-0148">Chlorophyll</keyword>
<keyword evidence="3" id="KW-0602">Photosynthesis</keyword>
<dbReference type="GO" id="GO:0009767">
    <property type="term" value="P:photosynthetic electron transport chain"/>
    <property type="evidence" value="ECO:0007669"/>
    <property type="project" value="InterPro"/>
</dbReference>
<feature type="transmembrane region" description="Helical" evidence="10">
    <location>
        <begin position="96"/>
        <end position="118"/>
    </location>
</feature>
<feature type="transmembrane region" description="Helical" evidence="10">
    <location>
        <begin position="259"/>
        <end position="278"/>
    </location>
</feature>